<evidence type="ECO:0000313" key="9">
    <source>
        <dbReference type="Proteomes" id="UP000005947"/>
    </source>
</evidence>
<evidence type="ECO:0000256" key="6">
    <source>
        <dbReference type="PIRNR" id="PIRNR000535"/>
    </source>
</evidence>
<organism evidence="8 9">
    <name type="scientific">Fannyhessea vaginae DSM 15829</name>
    <dbReference type="NCBI Taxonomy" id="525256"/>
    <lineage>
        <taxon>Bacteria</taxon>
        <taxon>Bacillati</taxon>
        <taxon>Actinomycetota</taxon>
        <taxon>Coriobacteriia</taxon>
        <taxon>Coriobacteriales</taxon>
        <taxon>Atopobiaceae</taxon>
        <taxon>Fannyhessea</taxon>
    </lineage>
</organism>
<accession>F1T610</accession>
<keyword evidence="5" id="KW-0067">ATP-binding</keyword>
<dbReference type="InterPro" id="IPR017583">
    <property type="entry name" value="Tagatose/fructose_Pkinase"/>
</dbReference>
<keyword evidence="4 8" id="KW-0418">Kinase</keyword>
<dbReference type="Pfam" id="PF00294">
    <property type="entry name" value="PfkB"/>
    <property type="match status" value="1"/>
</dbReference>
<comment type="similarity">
    <text evidence="1">Belongs to the carbohydrate kinase PfkB family.</text>
</comment>
<dbReference type="PANTHER" id="PTHR46566:SF5">
    <property type="entry name" value="1-PHOSPHOFRUCTOKINASE"/>
    <property type="match status" value="1"/>
</dbReference>
<keyword evidence="3" id="KW-0547">Nucleotide-binding</keyword>
<evidence type="ECO:0000313" key="8">
    <source>
        <dbReference type="EMBL" id="EGF22915.1"/>
    </source>
</evidence>
<dbReference type="PIRSF" id="PIRSF000535">
    <property type="entry name" value="1PFK/6PFK/LacC"/>
    <property type="match status" value="1"/>
</dbReference>
<dbReference type="GO" id="GO:0005829">
    <property type="term" value="C:cytosol"/>
    <property type="evidence" value="ECO:0007669"/>
    <property type="project" value="TreeGrafter"/>
</dbReference>
<dbReference type="GO" id="GO:0005524">
    <property type="term" value="F:ATP binding"/>
    <property type="evidence" value="ECO:0007669"/>
    <property type="project" value="UniProtKB-KW"/>
</dbReference>
<gene>
    <name evidence="8" type="ORF">HMPREF0091_10910</name>
</gene>
<dbReference type="NCBIfam" id="TIGR03168">
    <property type="entry name" value="1-PFK"/>
    <property type="match status" value="1"/>
</dbReference>
<proteinExistence type="inferred from homology"/>
<feature type="domain" description="Carbohydrate kinase PfkB" evidence="7">
    <location>
        <begin position="31"/>
        <end position="293"/>
    </location>
</feature>
<dbReference type="FunFam" id="3.40.1190.20:FF:000001">
    <property type="entry name" value="Phosphofructokinase"/>
    <property type="match status" value="1"/>
</dbReference>
<dbReference type="eggNOG" id="COG1105">
    <property type="taxonomic scope" value="Bacteria"/>
</dbReference>
<protein>
    <submittedName>
        <fullName evidence="8">Putative tagatose-6-phosphate kinase</fullName>
    </submittedName>
</protein>
<comment type="caution">
    <text evidence="8">The sequence shown here is derived from an EMBL/GenBank/DDBJ whole genome shotgun (WGS) entry which is preliminary data.</text>
</comment>
<evidence type="ECO:0000256" key="2">
    <source>
        <dbReference type="ARBA" id="ARBA00022679"/>
    </source>
</evidence>
<dbReference type="Gene3D" id="3.40.1190.20">
    <property type="match status" value="1"/>
</dbReference>
<evidence type="ECO:0000256" key="1">
    <source>
        <dbReference type="ARBA" id="ARBA00010688"/>
    </source>
</evidence>
<keyword evidence="9" id="KW-1185">Reference proteome</keyword>
<sequence>MILTVTLNPSIDTSYALDKLCIDDVNRVVAHKTAGGKGLNVTRVLHELGARVLATGFVGGYMGSYLQQLMDNSDLPHDFLQIEGETRVCISVLHEGKQTEFLEAGPCVTPQDTQAFKEKFTHLIQDASCVTISGSMPQGIPDDFYAQLITSAAAAHKHVLLDTSGAALEAALLSSDKPTLIKPNLSELNAMLHTNFTSENPQALVHALASDERFTGVAWIVISMGKDGLLAYHQGSVYRVHAAQISCVNATGSGDSTIAGFAYALSQNMSAPDVLRYGAVCGTLNALEAQTGHINMDKWDNVYKDTKVERI</sequence>
<dbReference type="Proteomes" id="UP000005947">
    <property type="component" value="Unassembled WGS sequence"/>
</dbReference>
<dbReference type="OrthoDB" id="9801219at2"/>
<evidence type="ECO:0000259" key="7">
    <source>
        <dbReference type="Pfam" id="PF00294"/>
    </source>
</evidence>
<dbReference type="GeneID" id="93210603"/>
<dbReference type="AlphaFoldDB" id="F1T610"/>
<dbReference type="GO" id="GO:0044281">
    <property type="term" value="P:small molecule metabolic process"/>
    <property type="evidence" value="ECO:0007669"/>
    <property type="project" value="UniProtKB-ARBA"/>
</dbReference>
<evidence type="ECO:0000256" key="3">
    <source>
        <dbReference type="ARBA" id="ARBA00022741"/>
    </source>
</evidence>
<keyword evidence="2 6" id="KW-0808">Transferase</keyword>
<dbReference type="EMBL" id="ACGK02000002">
    <property type="protein sequence ID" value="EGF22915.1"/>
    <property type="molecule type" value="Genomic_DNA"/>
</dbReference>
<dbReference type="GO" id="GO:0008443">
    <property type="term" value="F:phosphofructokinase activity"/>
    <property type="evidence" value="ECO:0007669"/>
    <property type="project" value="TreeGrafter"/>
</dbReference>
<dbReference type="InterPro" id="IPR002173">
    <property type="entry name" value="Carboh/pur_kinase_PfkB_CS"/>
</dbReference>
<dbReference type="GO" id="GO:0016052">
    <property type="term" value="P:carbohydrate catabolic process"/>
    <property type="evidence" value="ECO:0007669"/>
    <property type="project" value="UniProtKB-ARBA"/>
</dbReference>
<dbReference type="InterPro" id="IPR029056">
    <property type="entry name" value="Ribokinase-like"/>
</dbReference>
<dbReference type="RefSeq" id="WP_006303106.1">
    <property type="nucleotide sequence ID" value="NZ_ACGK02000002.1"/>
</dbReference>
<dbReference type="PROSITE" id="PS00583">
    <property type="entry name" value="PFKB_KINASES_1"/>
    <property type="match status" value="1"/>
</dbReference>
<evidence type="ECO:0000256" key="5">
    <source>
        <dbReference type="ARBA" id="ARBA00022840"/>
    </source>
</evidence>
<name>F1T610_9ACTN</name>
<dbReference type="CDD" id="cd01164">
    <property type="entry name" value="FruK_PfkB_like"/>
    <property type="match status" value="1"/>
</dbReference>
<dbReference type="PANTHER" id="PTHR46566">
    <property type="entry name" value="1-PHOSPHOFRUCTOKINASE-RELATED"/>
    <property type="match status" value="1"/>
</dbReference>
<evidence type="ECO:0000256" key="4">
    <source>
        <dbReference type="ARBA" id="ARBA00022777"/>
    </source>
</evidence>
<dbReference type="SUPFAM" id="SSF53613">
    <property type="entry name" value="Ribokinase-like"/>
    <property type="match status" value="1"/>
</dbReference>
<dbReference type="InterPro" id="IPR011611">
    <property type="entry name" value="PfkB_dom"/>
</dbReference>
<reference evidence="8 9" key="1">
    <citation type="submission" date="2011-02" db="EMBL/GenBank/DDBJ databases">
        <authorList>
            <person name="Muzny D."/>
            <person name="Qin X."/>
            <person name="Buhay C."/>
            <person name="Dugan-Rocha S."/>
            <person name="Ding Y."/>
            <person name="Chen G."/>
            <person name="Hawes A."/>
            <person name="Holder M."/>
            <person name="Jhangiani S."/>
            <person name="Johnson A."/>
            <person name="Khan Z."/>
            <person name="Li Z."/>
            <person name="Liu W."/>
            <person name="Liu X."/>
            <person name="Perez L."/>
            <person name="Shen H."/>
            <person name="Wang Q."/>
            <person name="Watt J."/>
            <person name="Xi L."/>
            <person name="Xin Y."/>
            <person name="Zhou J."/>
            <person name="Deng J."/>
            <person name="Jiang H."/>
            <person name="Liu Y."/>
            <person name="Qu J."/>
            <person name="Song X.-Z."/>
            <person name="Zhang L."/>
            <person name="Villasana D."/>
            <person name="Johnson A."/>
            <person name="Liu J."/>
            <person name="Liyanage D."/>
            <person name="Lorensuhewa L."/>
            <person name="Robinson T."/>
            <person name="Song A."/>
            <person name="Song B.-B."/>
            <person name="Dinh H."/>
            <person name="Thornton R."/>
            <person name="Coyle M."/>
            <person name="Francisco L."/>
            <person name="Jackson L."/>
            <person name="Javaid M."/>
            <person name="Korchina V."/>
            <person name="Kovar C."/>
            <person name="Mata R."/>
            <person name="Mathew T."/>
            <person name="Ngo R."/>
            <person name="Nguyen L."/>
            <person name="Nguyen N."/>
            <person name="Okwuonu G."/>
            <person name="Ongeri F."/>
            <person name="Pham C."/>
            <person name="Simmons D."/>
            <person name="Wilczek-Boney K."/>
            <person name="Hale W."/>
            <person name="Jakkamsetti A."/>
            <person name="Pham P."/>
            <person name="Ruth R."/>
            <person name="San Lucas F."/>
            <person name="Warren J."/>
            <person name="Zhang J."/>
            <person name="Zhao Z."/>
            <person name="Zhou C."/>
            <person name="Zhu D."/>
            <person name="Lee S."/>
            <person name="Bess C."/>
            <person name="Blankenburg K."/>
            <person name="Forbes L."/>
            <person name="Fu Q."/>
            <person name="Gubbala S."/>
            <person name="Hirani K."/>
            <person name="Jayaseelan J.C."/>
            <person name="Lara F."/>
            <person name="Munidasa M."/>
            <person name="Palculict T."/>
            <person name="Patil S."/>
            <person name="Pu L.-L."/>
            <person name="Saada N."/>
            <person name="Tang L."/>
            <person name="Weissenberger G."/>
            <person name="Zhu Y."/>
            <person name="Hemphill L."/>
            <person name="Shang Y."/>
            <person name="Youmans B."/>
            <person name="Ayvaz T."/>
            <person name="Ross M."/>
            <person name="Santibanez J."/>
            <person name="Aqrawi P."/>
            <person name="Gross S."/>
            <person name="Joshi V."/>
            <person name="Fowler G."/>
            <person name="Nazareth L."/>
            <person name="Reid J."/>
            <person name="Worley K."/>
            <person name="Petrosino J."/>
            <person name="Highlander S."/>
            <person name="Gibbs R."/>
        </authorList>
    </citation>
    <scope>NUCLEOTIDE SEQUENCE [LARGE SCALE GENOMIC DNA]</scope>
    <source>
        <strain evidence="8 9">DSM 15829</strain>
    </source>
</reference>